<name>A0A1F8EZM8_9BACT</name>
<proteinExistence type="predicted"/>
<dbReference type="AlphaFoldDB" id="A0A1F8EZM8"/>
<dbReference type="EMBL" id="MGJI01000003">
    <property type="protein sequence ID" value="OGN05790.1"/>
    <property type="molecule type" value="Genomic_DNA"/>
</dbReference>
<reference evidence="2 3" key="1">
    <citation type="journal article" date="2016" name="Nat. Commun.">
        <title>Thousands of microbial genomes shed light on interconnected biogeochemical processes in an aquifer system.</title>
        <authorList>
            <person name="Anantharaman K."/>
            <person name="Brown C.T."/>
            <person name="Hug L.A."/>
            <person name="Sharon I."/>
            <person name="Castelle C.J."/>
            <person name="Probst A.J."/>
            <person name="Thomas B.C."/>
            <person name="Singh A."/>
            <person name="Wilkins M.J."/>
            <person name="Karaoz U."/>
            <person name="Brodie E.L."/>
            <person name="Williams K.H."/>
            <person name="Hubbard S.S."/>
            <person name="Banfield J.F."/>
        </authorList>
    </citation>
    <scope>NUCLEOTIDE SEQUENCE [LARGE SCALE GENOMIC DNA]</scope>
</reference>
<evidence type="ECO:0000313" key="3">
    <source>
        <dbReference type="Proteomes" id="UP000177507"/>
    </source>
</evidence>
<evidence type="ECO:0000256" key="1">
    <source>
        <dbReference type="SAM" id="Phobius"/>
    </source>
</evidence>
<gene>
    <name evidence="2" type="ORF">A2831_02495</name>
</gene>
<keyword evidence="1" id="KW-0812">Transmembrane</keyword>
<sequence length="69" mass="8111">MSWLKESWFKISIVLLLIATLYLSYLLWSQHEDAVAKRYCYGLVNEETSGDRGFNFSNLFNACLRTLRD</sequence>
<organism evidence="2 3">
    <name type="scientific">Candidatus Yanofskybacteria bacterium RIFCSPHIGHO2_01_FULL_44_17</name>
    <dbReference type="NCBI Taxonomy" id="1802668"/>
    <lineage>
        <taxon>Bacteria</taxon>
        <taxon>Candidatus Yanofskyibacteriota</taxon>
    </lineage>
</organism>
<keyword evidence="1" id="KW-1133">Transmembrane helix</keyword>
<evidence type="ECO:0000313" key="2">
    <source>
        <dbReference type="EMBL" id="OGN05790.1"/>
    </source>
</evidence>
<feature type="transmembrane region" description="Helical" evidence="1">
    <location>
        <begin position="7"/>
        <end position="28"/>
    </location>
</feature>
<dbReference type="Proteomes" id="UP000177507">
    <property type="component" value="Unassembled WGS sequence"/>
</dbReference>
<protein>
    <submittedName>
        <fullName evidence="2">Uncharacterized protein</fullName>
    </submittedName>
</protein>
<dbReference type="STRING" id="1802668.A2831_02495"/>
<keyword evidence="1" id="KW-0472">Membrane</keyword>
<comment type="caution">
    <text evidence="2">The sequence shown here is derived from an EMBL/GenBank/DDBJ whole genome shotgun (WGS) entry which is preliminary data.</text>
</comment>
<accession>A0A1F8EZM8</accession>